<feature type="transmembrane region" description="Helical" evidence="12">
    <location>
        <begin position="151"/>
        <end position="172"/>
    </location>
</feature>
<keyword evidence="9 10" id="KW-0472">Membrane</keyword>
<accession>A0AAN6I8V3</accession>
<dbReference type="InterPro" id="IPR023395">
    <property type="entry name" value="MCP_dom_sf"/>
</dbReference>
<sequence length="366" mass="39895">MSADFWAGYTSGALGILIGNRLDVLKVRAQASTGSTHTVTAPELGTNLQKFTALFRGAAAPILGYGALNSILFMTFNRSLKLMDPSIFDYTKLAGVDLGKIWVAGAIGGLASFVVSAPSELIKCRAQLVVDGQGSSYAVFKDIWKHGGLRGLYYGGTITSLRDAFGYGWYFWSYELSKRLLLSRQPDPFVSPTASDVLISGGIAGVITWVSIYPLDVIKTRLQTEPAWHPERQGLLPADGAVRHRAPTSLDVAREIWRSGGIGGFYRGVGICSLRAFFVNAIQVGVALSNWPLVTNIDDSGTLMKESWRSLAGRNHDLFVHQHFTSWLHAHVTLDLLMQGSIPKGQKCAFRLLDICRSISAQRTRG</sequence>
<evidence type="ECO:0000256" key="6">
    <source>
        <dbReference type="ARBA" id="ARBA00022792"/>
    </source>
</evidence>
<feature type="repeat" description="Solcar" evidence="10">
    <location>
        <begin position="96"/>
        <end position="180"/>
    </location>
</feature>
<evidence type="ECO:0000256" key="3">
    <source>
        <dbReference type="ARBA" id="ARBA00022448"/>
    </source>
</evidence>
<evidence type="ECO:0000256" key="7">
    <source>
        <dbReference type="ARBA" id="ARBA00022989"/>
    </source>
</evidence>
<evidence type="ECO:0000256" key="11">
    <source>
        <dbReference type="RuleBase" id="RU000488"/>
    </source>
</evidence>
<dbReference type="PROSITE" id="PS50920">
    <property type="entry name" value="SOLCAR"/>
    <property type="match status" value="2"/>
</dbReference>
<dbReference type="EMBL" id="MU404363">
    <property type="protein sequence ID" value="KAI1608436.1"/>
    <property type="molecule type" value="Genomic_DNA"/>
</dbReference>
<keyword evidence="8" id="KW-0496">Mitochondrion</keyword>
<comment type="caution">
    <text evidence="13">The sequence shown here is derived from an EMBL/GenBank/DDBJ whole genome shotgun (WGS) entry which is preliminary data.</text>
</comment>
<feature type="transmembrane region" description="Helical" evidence="12">
    <location>
        <begin position="197"/>
        <end position="215"/>
    </location>
</feature>
<feature type="transmembrane region" description="Helical" evidence="12">
    <location>
        <begin position="53"/>
        <end position="76"/>
    </location>
</feature>
<dbReference type="GO" id="GO:0031966">
    <property type="term" value="C:mitochondrial membrane"/>
    <property type="evidence" value="ECO:0007669"/>
    <property type="project" value="UniProtKB-SubCell"/>
</dbReference>
<reference evidence="13" key="1">
    <citation type="journal article" date="2022" name="bioRxiv">
        <title>Deciphering the potential niche of two novel black yeast fungi from a biological soil crust based on their genomes, phenotypes, and melanin regulation.</title>
        <authorList>
            <consortium name="DOE Joint Genome Institute"/>
            <person name="Carr E.C."/>
            <person name="Barton Q."/>
            <person name="Grambo S."/>
            <person name="Sullivan M."/>
            <person name="Renfro C.M."/>
            <person name="Kuo A."/>
            <person name="Pangilinan J."/>
            <person name="Lipzen A."/>
            <person name="Keymanesh K."/>
            <person name="Savage E."/>
            <person name="Barry K."/>
            <person name="Grigoriev I.V."/>
            <person name="Riekhof W.R."/>
            <person name="Harris S.S."/>
        </authorList>
    </citation>
    <scope>NUCLEOTIDE SEQUENCE</scope>
    <source>
        <strain evidence="13">JF 03-4F</strain>
    </source>
</reference>
<dbReference type="InterPro" id="IPR050567">
    <property type="entry name" value="Mitochondrial_Carrier"/>
</dbReference>
<evidence type="ECO:0000256" key="12">
    <source>
        <dbReference type="SAM" id="Phobius"/>
    </source>
</evidence>
<evidence type="ECO:0000256" key="9">
    <source>
        <dbReference type="ARBA" id="ARBA00023136"/>
    </source>
</evidence>
<dbReference type="InterPro" id="IPR018108">
    <property type="entry name" value="MCP_transmembrane"/>
</dbReference>
<dbReference type="AlphaFoldDB" id="A0AAN6I8V3"/>
<dbReference type="GO" id="GO:0022857">
    <property type="term" value="F:transmembrane transporter activity"/>
    <property type="evidence" value="ECO:0007669"/>
    <property type="project" value="TreeGrafter"/>
</dbReference>
<protein>
    <submittedName>
        <fullName evidence="13">MC family mitochondrial carrier protein</fullName>
    </submittedName>
</protein>
<evidence type="ECO:0000256" key="5">
    <source>
        <dbReference type="ARBA" id="ARBA00022737"/>
    </source>
</evidence>
<dbReference type="SUPFAM" id="SSF103506">
    <property type="entry name" value="Mitochondrial carrier"/>
    <property type="match status" value="1"/>
</dbReference>
<keyword evidence="7 12" id="KW-1133">Transmembrane helix</keyword>
<gene>
    <name evidence="13" type="ORF">EDD36DRAFT_388803</name>
</gene>
<evidence type="ECO:0000313" key="13">
    <source>
        <dbReference type="EMBL" id="KAI1608436.1"/>
    </source>
</evidence>
<proteinExistence type="inferred from homology"/>
<evidence type="ECO:0000256" key="2">
    <source>
        <dbReference type="ARBA" id="ARBA00006375"/>
    </source>
</evidence>
<dbReference type="Gene3D" id="1.50.40.10">
    <property type="entry name" value="Mitochondrial carrier domain"/>
    <property type="match status" value="1"/>
</dbReference>
<organism evidence="13 14">
    <name type="scientific">Exophiala viscosa</name>
    <dbReference type="NCBI Taxonomy" id="2486360"/>
    <lineage>
        <taxon>Eukaryota</taxon>
        <taxon>Fungi</taxon>
        <taxon>Dikarya</taxon>
        <taxon>Ascomycota</taxon>
        <taxon>Pezizomycotina</taxon>
        <taxon>Eurotiomycetes</taxon>
        <taxon>Chaetothyriomycetidae</taxon>
        <taxon>Chaetothyriales</taxon>
        <taxon>Herpotrichiellaceae</taxon>
        <taxon>Exophiala</taxon>
    </lineage>
</organism>
<comment type="subcellular location">
    <subcellularLocation>
        <location evidence="1">Mitochondrion membrane</location>
        <topology evidence="1">Multi-pass membrane protein</topology>
    </subcellularLocation>
</comment>
<keyword evidence="14" id="KW-1185">Reference proteome</keyword>
<dbReference type="PANTHER" id="PTHR45624">
    <property type="entry name" value="MITOCHONDRIAL BASIC AMINO ACIDS TRANSPORTER-RELATED"/>
    <property type="match status" value="1"/>
</dbReference>
<evidence type="ECO:0000256" key="4">
    <source>
        <dbReference type="ARBA" id="ARBA00022692"/>
    </source>
</evidence>
<evidence type="ECO:0000313" key="14">
    <source>
        <dbReference type="Proteomes" id="UP001203852"/>
    </source>
</evidence>
<keyword evidence="3 11" id="KW-0813">Transport</keyword>
<evidence type="ECO:0000256" key="10">
    <source>
        <dbReference type="PROSITE-ProRule" id="PRU00282"/>
    </source>
</evidence>
<name>A0AAN6I8V3_9EURO</name>
<feature type="repeat" description="Solcar" evidence="10">
    <location>
        <begin position="192"/>
        <end position="293"/>
    </location>
</feature>
<evidence type="ECO:0000256" key="8">
    <source>
        <dbReference type="ARBA" id="ARBA00023128"/>
    </source>
</evidence>
<evidence type="ECO:0000256" key="1">
    <source>
        <dbReference type="ARBA" id="ARBA00004225"/>
    </source>
</evidence>
<dbReference type="Pfam" id="PF00153">
    <property type="entry name" value="Mito_carr"/>
    <property type="match status" value="3"/>
</dbReference>
<dbReference type="Proteomes" id="UP001203852">
    <property type="component" value="Unassembled WGS sequence"/>
</dbReference>
<dbReference type="PANTHER" id="PTHR45624:SF10">
    <property type="entry name" value="SLC (SOLUTE CARRIER) HOMOLOG"/>
    <property type="match status" value="1"/>
</dbReference>
<keyword evidence="4 10" id="KW-0812">Transmembrane</keyword>
<keyword evidence="5" id="KW-0677">Repeat</keyword>
<comment type="similarity">
    <text evidence="2 11">Belongs to the mitochondrial carrier (TC 2.A.29) family.</text>
</comment>
<keyword evidence="6" id="KW-0999">Mitochondrion inner membrane</keyword>